<dbReference type="SUPFAM" id="SSF54523">
    <property type="entry name" value="Pili subunits"/>
    <property type="match status" value="1"/>
</dbReference>
<evidence type="ECO:0008006" key="8">
    <source>
        <dbReference type="Google" id="ProtNLM"/>
    </source>
</evidence>
<protein>
    <recommendedName>
        <fullName evidence="8">Type II secretion system protein GspG C-terminal domain-containing protein</fullName>
    </recommendedName>
</protein>
<keyword evidence="3" id="KW-0812">Transmembrane</keyword>
<dbReference type="PRINTS" id="PR00813">
    <property type="entry name" value="BCTERIALGSPG"/>
</dbReference>
<evidence type="ECO:0000313" key="7">
    <source>
        <dbReference type="Proteomes" id="UP000178435"/>
    </source>
</evidence>
<feature type="non-terminal residue" evidence="6">
    <location>
        <position position="1"/>
    </location>
</feature>
<name>A0A1F7S0L5_9BACT</name>
<dbReference type="GO" id="GO:0016020">
    <property type="term" value="C:membrane"/>
    <property type="evidence" value="ECO:0007669"/>
    <property type="project" value="UniProtKB-SubCell"/>
</dbReference>
<reference evidence="6 7" key="1">
    <citation type="journal article" date="2016" name="Nat. Commun.">
        <title>Thousands of microbial genomes shed light on interconnected biogeochemical processes in an aquifer system.</title>
        <authorList>
            <person name="Anantharaman K."/>
            <person name="Brown C.T."/>
            <person name="Hug L.A."/>
            <person name="Sharon I."/>
            <person name="Castelle C.J."/>
            <person name="Probst A.J."/>
            <person name="Thomas B.C."/>
            <person name="Singh A."/>
            <person name="Wilkins M.J."/>
            <person name="Karaoz U."/>
            <person name="Brodie E.L."/>
            <person name="Williams K.H."/>
            <person name="Hubbard S.S."/>
            <person name="Banfield J.F."/>
        </authorList>
    </citation>
    <scope>NUCLEOTIDE SEQUENCE [LARGE SCALE GENOMIC DNA]</scope>
</reference>
<comment type="caution">
    <text evidence="6">The sequence shown here is derived from an EMBL/GenBank/DDBJ whole genome shotgun (WGS) entry which is preliminary data.</text>
</comment>
<gene>
    <name evidence="6" type="ORF">A2149_06680</name>
</gene>
<keyword evidence="4" id="KW-1133">Transmembrane helix</keyword>
<accession>A0A1F7S0L5</accession>
<evidence type="ECO:0000313" key="6">
    <source>
        <dbReference type="EMBL" id="OGL46794.1"/>
    </source>
</evidence>
<dbReference type="PANTHER" id="PTHR30093">
    <property type="entry name" value="GENERAL SECRETION PATHWAY PROTEIN G"/>
    <property type="match status" value="1"/>
</dbReference>
<proteinExistence type="predicted"/>
<sequence length="169" mass="18344">KGLTLIELLLVVIVLGILAAVGIPQFTDATKDSKEATLKSDLASLRSAIELYYQQHSYIYPGQKKYTDGTDTTTAQEREDSFIKQLTLYSKNDGRTSASLDLTNYPFGPYLKQGIPSNILAISPSGTEKGVLVGTETTVLTAEASPTKGWRASCKTGLIIANNSTYETW</sequence>
<evidence type="ECO:0000256" key="2">
    <source>
        <dbReference type="ARBA" id="ARBA00022481"/>
    </source>
</evidence>
<dbReference type="AlphaFoldDB" id="A0A1F7S0L5"/>
<dbReference type="EMBL" id="MGDF01000033">
    <property type="protein sequence ID" value="OGL46794.1"/>
    <property type="molecule type" value="Genomic_DNA"/>
</dbReference>
<dbReference type="PANTHER" id="PTHR30093:SF44">
    <property type="entry name" value="TYPE II SECRETION SYSTEM CORE PROTEIN G"/>
    <property type="match status" value="1"/>
</dbReference>
<dbReference type="Gene3D" id="3.30.700.10">
    <property type="entry name" value="Glycoprotein, Type 4 Pilin"/>
    <property type="match status" value="1"/>
</dbReference>
<dbReference type="InterPro" id="IPR045584">
    <property type="entry name" value="Pilin-like"/>
</dbReference>
<dbReference type="NCBIfam" id="TIGR02532">
    <property type="entry name" value="IV_pilin_GFxxxE"/>
    <property type="match status" value="1"/>
</dbReference>
<dbReference type="InterPro" id="IPR012902">
    <property type="entry name" value="N_methyl_site"/>
</dbReference>
<evidence type="ECO:0000256" key="4">
    <source>
        <dbReference type="ARBA" id="ARBA00022989"/>
    </source>
</evidence>
<evidence type="ECO:0000256" key="1">
    <source>
        <dbReference type="ARBA" id="ARBA00004167"/>
    </source>
</evidence>
<dbReference type="GO" id="GO:0015627">
    <property type="term" value="C:type II protein secretion system complex"/>
    <property type="evidence" value="ECO:0007669"/>
    <property type="project" value="InterPro"/>
</dbReference>
<dbReference type="InterPro" id="IPR000983">
    <property type="entry name" value="Bac_GSPG_pilin"/>
</dbReference>
<comment type="subcellular location">
    <subcellularLocation>
        <location evidence="1">Membrane</location>
        <topology evidence="1">Single-pass membrane protein</topology>
    </subcellularLocation>
</comment>
<dbReference type="PROSITE" id="PS00409">
    <property type="entry name" value="PROKAR_NTER_METHYL"/>
    <property type="match status" value="1"/>
</dbReference>
<evidence type="ECO:0000256" key="5">
    <source>
        <dbReference type="ARBA" id="ARBA00023136"/>
    </source>
</evidence>
<evidence type="ECO:0000256" key="3">
    <source>
        <dbReference type="ARBA" id="ARBA00022692"/>
    </source>
</evidence>
<organism evidence="6 7">
    <name type="scientific">Candidatus Schekmanbacteria bacterium RBG_16_38_11</name>
    <dbReference type="NCBI Taxonomy" id="1817880"/>
    <lineage>
        <taxon>Bacteria</taxon>
        <taxon>Candidatus Schekmaniibacteriota</taxon>
    </lineage>
</organism>
<keyword evidence="5" id="KW-0472">Membrane</keyword>
<dbReference type="Proteomes" id="UP000178435">
    <property type="component" value="Unassembled WGS sequence"/>
</dbReference>
<dbReference type="GO" id="GO:0015628">
    <property type="term" value="P:protein secretion by the type II secretion system"/>
    <property type="evidence" value="ECO:0007669"/>
    <property type="project" value="InterPro"/>
</dbReference>
<keyword evidence="2" id="KW-0488">Methylation</keyword>